<dbReference type="Proteomes" id="UP000789901">
    <property type="component" value="Unassembled WGS sequence"/>
</dbReference>
<organism evidence="2 3">
    <name type="scientific">Gigaspora margarita</name>
    <dbReference type="NCBI Taxonomy" id="4874"/>
    <lineage>
        <taxon>Eukaryota</taxon>
        <taxon>Fungi</taxon>
        <taxon>Fungi incertae sedis</taxon>
        <taxon>Mucoromycota</taxon>
        <taxon>Glomeromycotina</taxon>
        <taxon>Glomeromycetes</taxon>
        <taxon>Diversisporales</taxon>
        <taxon>Gigasporaceae</taxon>
        <taxon>Gigaspora</taxon>
    </lineage>
</organism>
<name>A0ABN7XKJ0_GIGMA</name>
<feature type="non-terminal residue" evidence="2">
    <location>
        <position position="133"/>
    </location>
</feature>
<keyword evidence="3" id="KW-1185">Reference proteome</keyword>
<accession>A0ABN7XKJ0</accession>
<reference evidence="2 3" key="1">
    <citation type="submission" date="2021-06" db="EMBL/GenBank/DDBJ databases">
        <authorList>
            <person name="Kallberg Y."/>
            <person name="Tangrot J."/>
            <person name="Rosling A."/>
        </authorList>
    </citation>
    <scope>NUCLEOTIDE SEQUENCE [LARGE SCALE GENOMIC DNA]</scope>
    <source>
        <strain evidence="2 3">120-4 pot B 10/14</strain>
    </source>
</reference>
<evidence type="ECO:0000313" key="2">
    <source>
        <dbReference type="EMBL" id="CAG8855045.1"/>
    </source>
</evidence>
<proteinExistence type="predicted"/>
<gene>
    <name evidence="2" type="ORF">GMARGA_LOCUS43866</name>
</gene>
<comment type="caution">
    <text evidence="2">The sequence shown here is derived from an EMBL/GenBank/DDBJ whole genome shotgun (WGS) entry which is preliminary data.</text>
</comment>
<evidence type="ECO:0000256" key="1">
    <source>
        <dbReference type="SAM" id="Coils"/>
    </source>
</evidence>
<evidence type="ECO:0000313" key="3">
    <source>
        <dbReference type="Proteomes" id="UP000789901"/>
    </source>
</evidence>
<feature type="coiled-coil region" evidence="1">
    <location>
        <begin position="28"/>
        <end position="66"/>
    </location>
</feature>
<dbReference type="EMBL" id="CAJVQB010145298">
    <property type="protein sequence ID" value="CAG8855045.1"/>
    <property type="molecule type" value="Genomic_DNA"/>
</dbReference>
<protein>
    <submittedName>
        <fullName evidence="2">34602_t:CDS:1</fullName>
    </submittedName>
</protein>
<keyword evidence="1" id="KW-0175">Coiled coil</keyword>
<sequence>MSLKKIDKEYSFLKDMFNSDNHNRLRRLDELQNDISIFIIEISEQREKLELSLKILREKIDETTDRLKIPRIEDIKKQIYDEKYFVVPRTLEILFDFKIVYSQAYLFSKMLYYRINIPFTYFQFNLNWSSRIF</sequence>